<dbReference type="AlphaFoldDB" id="A0A6J6EF66"/>
<reference evidence="2" key="1">
    <citation type="submission" date="2020-05" db="EMBL/GenBank/DDBJ databases">
        <authorList>
            <person name="Chiriac C."/>
            <person name="Salcher M."/>
            <person name="Ghai R."/>
            <person name="Kavagutti S V."/>
        </authorList>
    </citation>
    <scope>NUCLEOTIDE SEQUENCE</scope>
</reference>
<protein>
    <submittedName>
        <fullName evidence="2">Unannotated protein</fullName>
    </submittedName>
</protein>
<gene>
    <name evidence="2" type="ORF">UFOPK1693_00758</name>
</gene>
<sequence>MRKIALALLLVLIPLPASADPEVVPGSQINLVARDARIPITVSNPDLEPIEVVVVAESTSFRLEVLEQVTVLIPAQSTQIAEVPVRAIANGPVQLRVWLEVNGEKVSEEQLVSINVNYDVELFLLVTFGVVMFALVMVGVARTTIKLRRRSID</sequence>
<dbReference type="Pfam" id="PF19516">
    <property type="entry name" value="DUF6049"/>
    <property type="match status" value="1"/>
</dbReference>
<keyword evidence="1" id="KW-0472">Membrane</keyword>
<accession>A0A6J6EF66</accession>
<feature type="transmembrane region" description="Helical" evidence="1">
    <location>
        <begin position="122"/>
        <end position="141"/>
    </location>
</feature>
<proteinExistence type="predicted"/>
<name>A0A6J6EF66_9ZZZZ</name>
<organism evidence="2">
    <name type="scientific">freshwater metagenome</name>
    <dbReference type="NCBI Taxonomy" id="449393"/>
    <lineage>
        <taxon>unclassified sequences</taxon>
        <taxon>metagenomes</taxon>
        <taxon>ecological metagenomes</taxon>
    </lineage>
</organism>
<keyword evidence="1" id="KW-0812">Transmembrane</keyword>
<dbReference type="EMBL" id="CAEZTO010000009">
    <property type="protein sequence ID" value="CAB4571698.1"/>
    <property type="molecule type" value="Genomic_DNA"/>
</dbReference>
<dbReference type="InterPro" id="IPR046112">
    <property type="entry name" value="DUF6049"/>
</dbReference>
<keyword evidence="1" id="KW-1133">Transmembrane helix</keyword>
<evidence type="ECO:0000313" key="2">
    <source>
        <dbReference type="EMBL" id="CAB4571698.1"/>
    </source>
</evidence>
<evidence type="ECO:0000256" key="1">
    <source>
        <dbReference type="SAM" id="Phobius"/>
    </source>
</evidence>